<dbReference type="Gene3D" id="3.60.21.10">
    <property type="match status" value="1"/>
</dbReference>
<protein>
    <submittedName>
        <fullName evidence="3">CapA family protein</fullName>
    </submittedName>
</protein>
<dbReference type="RefSeq" id="WP_056125412.1">
    <property type="nucleotide sequence ID" value="NZ_WSES01000002.1"/>
</dbReference>
<dbReference type="SMART" id="SM00854">
    <property type="entry name" value="PGA_cap"/>
    <property type="match status" value="1"/>
</dbReference>
<dbReference type="Pfam" id="PF09587">
    <property type="entry name" value="PGA_cap"/>
    <property type="match status" value="1"/>
</dbReference>
<organism evidence="3 4">
    <name type="scientific">Massilia cellulosiltytica</name>
    <dbReference type="NCBI Taxonomy" id="2683234"/>
    <lineage>
        <taxon>Bacteria</taxon>
        <taxon>Pseudomonadati</taxon>
        <taxon>Pseudomonadota</taxon>
        <taxon>Betaproteobacteria</taxon>
        <taxon>Burkholderiales</taxon>
        <taxon>Oxalobacteraceae</taxon>
        <taxon>Telluria group</taxon>
        <taxon>Massilia</taxon>
    </lineage>
</organism>
<dbReference type="InterPro" id="IPR019079">
    <property type="entry name" value="Capsule_synth_CapA"/>
</dbReference>
<evidence type="ECO:0000259" key="2">
    <source>
        <dbReference type="SMART" id="SM00854"/>
    </source>
</evidence>
<dbReference type="Proteomes" id="UP000443353">
    <property type="component" value="Unassembled WGS sequence"/>
</dbReference>
<dbReference type="InterPro" id="IPR029052">
    <property type="entry name" value="Metallo-depent_PP-like"/>
</dbReference>
<dbReference type="SUPFAM" id="SSF56300">
    <property type="entry name" value="Metallo-dependent phosphatases"/>
    <property type="match status" value="1"/>
</dbReference>
<dbReference type="EMBL" id="WSES01000002">
    <property type="protein sequence ID" value="MVW59930.1"/>
    <property type="molecule type" value="Genomic_DNA"/>
</dbReference>
<comment type="similarity">
    <text evidence="1">Belongs to the CapA family.</text>
</comment>
<name>A0A7X3K755_9BURK</name>
<proteinExistence type="inferred from homology"/>
<evidence type="ECO:0000313" key="4">
    <source>
        <dbReference type="Proteomes" id="UP000443353"/>
    </source>
</evidence>
<comment type="caution">
    <text evidence="3">The sequence shown here is derived from an EMBL/GenBank/DDBJ whole genome shotgun (WGS) entry which is preliminary data.</text>
</comment>
<sequence length="384" mass="40830">MNDLSLLMVGDLVLDEPDPDRFFDDARAVLFGADLVVGHVETPYTLRGKEQSGDVPAEAADPAKLASLARAGFHAASLAGNHVYDQGEEGVADTIAGLYAHGIAPFGAGVDLAGARLPAILERGGLRVGFLGYNCVGPRLSWAGPDKGGCAYVQVISHYDPEGANPGGPPQAFTFPVPATLDAMQADIVALRRQVDIVVVSLHKGLVHTPAQLAMYERPVARAAIEAGADIVVGHHPHIARGIEFYKGRPIFHGLGNFVTVTRALNVEGNDHPARLAWAERRRKLFGFVPDPDMPCYPFHPESRNTMIADCRIAPDGRVSAGFRPCWIGDDGAPRVLGNDAQGRAVAGYLADIGRVAGMDTVFRWEGERVVVVPGGRDPMGAMA</sequence>
<dbReference type="InterPro" id="IPR052169">
    <property type="entry name" value="CW_Biosynth-Accessory"/>
</dbReference>
<dbReference type="CDD" id="cd07381">
    <property type="entry name" value="MPP_CapA"/>
    <property type="match status" value="1"/>
</dbReference>
<accession>A0A7X3K755</accession>
<dbReference type="PANTHER" id="PTHR33393:SF13">
    <property type="entry name" value="PGA BIOSYNTHESIS PROTEIN CAPA"/>
    <property type="match status" value="1"/>
</dbReference>
<keyword evidence="4" id="KW-1185">Reference proteome</keyword>
<gene>
    <name evidence="3" type="ORF">GPY61_08290</name>
</gene>
<evidence type="ECO:0000313" key="3">
    <source>
        <dbReference type="EMBL" id="MVW59930.1"/>
    </source>
</evidence>
<reference evidence="3 4" key="1">
    <citation type="submission" date="2019-12" db="EMBL/GenBank/DDBJ databases">
        <authorList>
            <person name="Li C."/>
            <person name="Zhao J."/>
        </authorList>
    </citation>
    <scope>NUCLEOTIDE SEQUENCE [LARGE SCALE GENOMIC DNA]</scope>
    <source>
        <strain evidence="3 4">NEAU-DD11</strain>
    </source>
</reference>
<dbReference type="AlphaFoldDB" id="A0A7X3K755"/>
<dbReference type="PANTHER" id="PTHR33393">
    <property type="entry name" value="POLYGLUTAMINE SYNTHESIS ACCESSORY PROTEIN RV0574C-RELATED"/>
    <property type="match status" value="1"/>
</dbReference>
<feature type="domain" description="Capsule synthesis protein CapA" evidence="2">
    <location>
        <begin position="5"/>
        <end position="262"/>
    </location>
</feature>
<evidence type="ECO:0000256" key="1">
    <source>
        <dbReference type="ARBA" id="ARBA00005662"/>
    </source>
</evidence>